<dbReference type="Gene3D" id="3.30.200.20">
    <property type="entry name" value="Phosphorylase Kinase, domain 1"/>
    <property type="match status" value="1"/>
</dbReference>
<evidence type="ECO:0000256" key="4">
    <source>
        <dbReference type="ARBA" id="ARBA00022840"/>
    </source>
</evidence>
<dbReference type="InterPro" id="IPR000719">
    <property type="entry name" value="Prot_kinase_dom"/>
</dbReference>
<feature type="compositionally biased region" description="Polar residues" evidence="8">
    <location>
        <begin position="891"/>
        <end position="908"/>
    </location>
</feature>
<reference evidence="10" key="1">
    <citation type="submission" date="2022-10" db="EMBL/GenBank/DDBJ databases">
        <authorList>
            <person name="Chen Y."/>
            <person name="Dougan E. K."/>
            <person name="Chan C."/>
            <person name="Rhodes N."/>
            <person name="Thang M."/>
        </authorList>
    </citation>
    <scope>NUCLEOTIDE SEQUENCE</scope>
</reference>
<feature type="region of interest" description="Disordered" evidence="8">
    <location>
        <begin position="811"/>
        <end position="854"/>
    </location>
</feature>
<keyword evidence="1" id="KW-0808">Transferase</keyword>
<dbReference type="GO" id="GO:0016973">
    <property type="term" value="P:poly(A)+ mRNA export from nucleus"/>
    <property type="evidence" value="ECO:0007669"/>
    <property type="project" value="InterPro"/>
</dbReference>
<dbReference type="PROSITE" id="PS00107">
    <property type="entry name" value="PROTEIN_KINASE_ATP"/>
    <property type="match status" value="1"/>
</dbReference>
<dbReference type="PANTHER" id="PTHR11042:SF138">
    <property type="entry name" value="SERINE_THREONINE-PROTEIN KINASE IKS1-RELATED"/>
    <property type="match status" value="1"/>
</dbReference>
<dbReference type="Proteomes" id="UP001152797">
    <property type="component" value="Unassembled WGS sequence"/>
</dbReference>
<protein>
    <submittedName>
        <fullName evidence="11">Probable serine/threonine-protein kinase iksA (Ira1 kinase suppressor protein A)</fullName>
    </submittedName>
</protein>
<dbReference type="PROSITE" id="PS00108">
    <property type="entry name" value="PROTEIN_KINASE_ST"/>
    <property type="match status" value="1"/>
</dbReference>
<dbReference type="Gene3D" id="1.25.40.510">
    <property type="entry name" value="GLE1-like"/>
    <property type="match status" value="1"/>
</dbReference>
<evidence type="ECO:0000256" key="6">
    <source>
        <dbReference type="ARBA" id="ARBA00037982"/>
    </source>
</evidence>
<name>A0A9P1GCK2_9DINO</name>
<evidence type="ECO:0000256" key="3">
    <source>
        <dbReference type="ARBA" id="ARBA00022777"/>
    </source>
</evidence>
<organism evidence="10">
    <name type="scientific">Cladocopium goreaui</name>
    <dbReference type="NCBI Taxonomy" id="2562237"/>
    <lineage>
        <taxon>Eukaryota</taxon>
        <taxon>Sar</taxon>
        <taxon>Alveolata</taxon>
        <taxon>Dinophyceae</taxon>
        <taxon>Suessiales</taxon>
        <taxon>Symbiodiniaceae</taxon>
        <taxon>Cladocopium</taxon>
    </lineage>
</organism>
<proteinExistence type="inferred from homology"/>
<dbReference type="InterPro" id="IPR017441">
    <property type="entry name" value="Protein_kinase_ATP_BS"/>
</dbReference>
<dbReference type="PROSITE" id="PS50011">
    <property type="entry name" value="PROTEIN_KINASE_DOM"/>
    <property type="match status" value="1"/>
</dbReference>
<comment type="similarity">
    <text evidence="6">Belongs to the protein kinase superfamily. Ser/Thr protein kinase family. GCN2 subfamily.</text>
</comment>
<evidence type="ECO:0000256" key="2">
    <source>
        <dbReference type="ARBA" id="ARBA00022741"/>
    </source>
</evidence>
<accession>A0A9P1GCK2</accession>
<dbReference type="InterPro" id="IPR012476">
    <property type="entry name" value="GLE1"/>
</dbReference>
<evidence type="ECO:0000259" key="9">
    <source>
        <dbReference type="PROSITE" id="PS50011"/>
    </source>
</evidence>
<dbReference type="OrthoDB" id="420884at2759"/>
<dbReference type="CDD" id="cd00180">
    <property type="entry name" value="PKc"/>
    <property type="match status" value="1"/>
</dbReference>
<evidence type="ECO:0000313" key="10">
    <source>
        <dbReference type="EMBL" id="CAI4005383.1"/>
    </source>
</evidence>
<dbReference type="PANTHER" id="PTHR11042">
    <property type="entry name" value="EUKARYOTIC TRANSLATION INITIATION FACTOR 2-ALPHA KINASE EIF2-ALPHA KINASE -RELATED"/>
    <property type="match status" value="1"/>
</dbReference>
<comment type="caution">
    <text evidence="10">The sequence shown here is derived from an EMBL/GenBank/DDBJ whole genome shotgun (WGS) entry which is preliminary data.</text>
</comment>
<dbReference type="SMART" id="SM00220">
    <property type="entry name" value="S_TKc"/>
    <property type="match status" value="1"/>
</dbReference>
<keyword evidence="4 7" id="KW-0067">ATP-binding</keyword>
<evidence type="ECO:0000313" key="12">
    <source>
        <dbReference type="Proteomes" id="UP001152797"/>
    </source>
</evidence>
<reference evidence="11 12" key="2">
    <citation type="submission" date="2024-05" db="EMBL/GenBank/DDBJ databases">
        <authorList>
            <person name="Chen Y."/>
            <person name="Shah S."/>
            <person name="Dougan E. K."/>
            <person name="Thang M."/>
            <person name="Chan C."/>
        </authorList>
    </citation>
    <scope>NUCLEOTIDE SEQUENCE [LARGE SCALE GENOMIC DNA]</scope>
</reference>
<dbReference type="SUPFAM" id="SSF56112">
    <property type="entry name" value="Protein kinase-like (PK-like)"/>
    <property type="match status" value="1"/>
</dbReference>
<evidence type="ECO:0000256" key="7">
    <source>
        <dbReference type="PROSITE-ProRule" id="PRU10141"/>
    </source>
</evidence>
<feature type="compositionally biased region" description="Low complexity" evidence="8">
    <location>
        <begin position="874"/>
        <end position="886"/>
    </location>
</feature>
<dbReference type="InterPro" id="IPR050339">
    <property type="entry name" value="CC_SR_Kinase"/>
</dbReference>
<dbReference type="GO" id="GO:0005643">
    <property type="term" value="C:nuclear pore"/>
    <property type="evidence" value="ECO:0007669"/>
    <property type="project" value="InterPro"/>
</dbReference>
<sequence length="1258" mass="139662">MKNPLAPPGASVNTSGGLTALGAHIEATRAGQVTSVSNRSPRRPSRPLEVSETVYVRIAAAHGLRCLQWNWTRAPGLIVVLKVRRCASWDTGMANTVAAPQLLVDYRPADVGAAEDESEETVGWTGIFATLEILALTAADGLAAKPRARAQLSPRFLEAIMAPGANMSLNQAGWLQFEAGAHAHIMAQHSTEEMQIILYRGRDLVLYDAHHHRAFARRVTQEQAQVLLHNRRHSSCPLCKQSLSESWAFVVEGYWETIRKVFAANAAGDEEAAAIAQLHSIAAGLLNTGYYARFFKEERKLGSGSFGSVYLCTHMMDEIELGIFAVKKLALGDDARRLRQVVREVKALEKLRHMNVIDYKHSWLEIDRHSELCPYVPFLYILMEYCNYGSLEGFIWHKDPGFIRGRPDNARRSRELSEEMIWHFFHGTCSGLDHLHCRGILHMDLKPSNIMLHVDEVAGQAAAFPRPLLSDFGTCQMMGDVTGEVHGGYAIEFCSPERLENEEIGEKGDMWSAGLILYAMCFGDLPYHSEDPAECRRQVVSHKVLLEPPRGGAHRRSREVSEILWKVICILTSRAPVARLSARQCEILAAQQLEELRCRVARGSTSPGMHPQAVANDSDPRWTVDNEFTFGMDPTVELLEMEVVNAGTSESLGKAVLSLPDLCTGVLHRRRLPLETFCGELSVEVRCDVAQLVKLEPSGDQAPNATTSLRYFVAPERVPFEAPAPQGLQLSLPEDWEDEDSGDEAIIDFEQAAVVKARQPRQTFAAPADLFGDLRLEVEDPMGLAQRLQHRSETCKQAPRSRSYFELASLREDMTMRSRETQNQSSEGDEAAMSKAQEAAVQKAVAKEKATERKAQDELQRFLRKMKELEATQAAAAEAAARATSQESEKSTPATDTAEVNLQRQPSFQPKTPAAPPPPTAAPPLAPPKALAPPAKTQPMGAERPEPMAPETLAQPKAKAAQPAAQDPQDRFAAAMAKLAKAENELSEFKKDASSKDFRMEVKKLINTRFGQISATWSRIQECTSALCGILSKHSQDPEIRQIYVAHAMAARLADDAEVSVRSQPRAAWSIAEVSCRIFDKSPAVQELFIGLMCRNCPHLRADFSAQGQRDLAASKRPQEGFTEMVDRLVSYQRLWNVIFTTQGDLGVIWNWLARALNHSPSTASVAMIHGTLDMVGADLQARYKKQFHKLIVYIDGRYMEEVTMLQSNVKGEEADRLRASHSRLSRWVQDFKVTGRAVPPEGRKIHARQESELNPNI</sequence>
<dbReference type="GO" id="GO:0017148">
    <property type="term" value="P:negative regulation of translation"/>
    <property type="evidence" value="ECO:0007669"/>
    <property type="project" value="UniProtKB-KW"/>
</dbReference>
<keyword evidence="2 7" id="KW-0547">Nucleotide-binding</keyword>
<evidence type="ECO:0000256" key="8">
    <source>
        <dbReference type="SAM" id="MobiDB-lite"/>
    </source>
</evidence>
<dbReference type="GO" id="GO:0005737">
    <property type="term" value="C:cytoplasm"/>
    <property type="evidence" value="ECO:0007669"/>
    <property type="project" value="TreeGrafter"/>
</dbReference>
<feature type="compositionally biased region" description="Basic and acidic residues" evidence="8">
    <location>
        <begin position="845"/>
        <end position="854"/>
    </location>
</feature>
<keyword evidence="12" id="KW-1185">Reference proteome</keyword>
<keyword evidence="5" id="KW-0652">Protein synthesis inhibitor</keyword>
<dbReference type="EMBL" id="CAMXCT010003616">
    <property type="protein sequence ID" value="CAI4005383.1"/>
    <property type="molecule type" value="Genomic_DNA"/>
</dbReference>
<dbReference type="AlphaFoldDB" id="A0A9P1GCK2"/>
<feature type="domain" description="Protein kinase" evidence="9">
    <location>
        <begin position="295"/>
        <end position="593"/>
    </location>
</feature>
<keyword evidence="3 11" id="KW-0418">Kinase</keyword>
<dbReference type="Pfam" id="PF00069">
    <property type="entry name" value="Pkinase"/>
    <property type="match status" value="1"/>
</dbReference>
<evidence type="ECO:0000313" key="11">
    <source>
        <dbReference type="EMBL" id="CAL4792695.1"/>
    </source>
</evidence>
<evidence type="ECO:0000256" key="5">
    <source>
        <dbReference type="ARBA" id="ARBA00023193"/>
    </source>
</evidence>
<dbReference type="InterPro" id="IPR011009">
    <property type="entry name" value="Kinase-like_dom_sf"/>
</dbReference>
<dbReference type="GO" id="GO:0004672">
    <property type="term" value="F:protein kinase activity"/>
    <property type="evidence" value="ECO:0007669"/>
    <property type="project" value="InterPro"/>
</dbReference>
<dbReference type="Pfam" id="PF07817">
    <property type="entry name" value="GLE1"/>
    <property type="match status" value="1"/>
</dbReference>
<dbReference type="InterPro" id="IPR008271">
    <property type="entry name" value="Ser/Thr_kinase_AS"/>
</dbReference>
<feature type="compositionally biased region" description="Pro residues" evidence="8">
    <location>
        <begin position="913"/>
        <end position="931"/>
    </location>
</feature>
<gene>
    <name evidence="10" type="ORF">C1SCF055_LOCUS31113</name>
</gene>
<dbReference type="Gene3D" id="1.10.510.10">
    <property type="entry name" value="Transferase(Phosphotransferase) domain 1"/>
    <property type="match status" value="1"/>
</dbReference>
<feature type="region of interest" description="Disordered" evidence="8">
    <location>
        <begin position="874"/>
        <end position="948"/>
    </location>
</feature>
<dbReference type="GO" id="GO:0005524">
    <property type="term" value="F:ATP binding"/>
    <property type="evidence" value="ECO:0007669"/>
    <property type="project" value="UniProtKB-UniRule"/>
</dbReference>
<dbReference type="EMBL" id="CAMXCT020003616">
    <property type="protein sequence ID" value="CAL1158758.1"/>
    <property type="molecule type" value="Genomic_DNA"/>
</dbReference>
<dbReference type="InterPro" id="IPR038506">
    <property type="entry name" value="GLE1-like_sf"/>
</dbReference>
<evidence type="ECO:0000256" key="1">
    <source>
        <dbReference type="ARBA" id="ARBA00022679"/>
    </source>
</evidence>
<feature type="compositionally biased region" description="Low complexity" evidence="8">
    <location>
        <begin position="835"/>
        <end position="844"/>
    </location>
</feature>
<feature type="binding site" evidence="7">
    <location>
        <position position="328"/>
    </location>
    <ligand>
        <name>ATP</name>
        <dbReference type="ChEBI" id="CHEBI:30616"/>
    </ligand>
</feature>
<feature type="compositionally biased region" description="Basic and acidic residues" evidence="8">
    <location>
        <begin position="811"/>
        <end position="820"/>
    </location>
</feature>
<dbReference type="EMBL" id="CAMXCT030003616">
    <property type="protein sequence ID" value="CAL4792695.1"/>
    <property type="molecule type" value="Genomic_DNA"/>
</dbReference>